<evidence type="ECO:0000256" key="2">
    <source>
        <dbReference type="SAM" id="SignalP"/>
    </source>
</evidence>
<dbReference type="Gene3D" id="2.170.130.10">
    <property type="entry name" value="TonB-dependent receptor, plug domain"/>
    <property type="match status" value="1"/>
</dbReference>
<evidence type="ECO:0000313" key="4">
    <source>
        <dbReference type="EMBL" id="MEK9501107.1"/>
    </source>
</evidence>
<keyword evidence="1" id="KW-0812">Transmembrane</keyword>
<dbReference type="InterPro" id="IPR039426">
    <property type="entry name" value="TonB-dep_rcpt-like"/>
</dbReference>
<dbReference type="PROSITE" id="PS52016">
    <property type="entry name" value="TONB_DEPENDENT_REC_3"/>
    <property type="match status" value="1"/>
</dbReference>
<comment type="similarity">
    <text evidence="1">Belongs to the TonB-dependent receptor family.</text>
</comment>
<protein>
    <submittedName>
        <fullName evidence="4">TonB-dependent receptor plug domain-containing protein</fullName>
    </submittedName>
</protein>
<gene>
    <name evidence="4" type="ORF">WI372_08970</name>
</gene>
<keyword evidence="1" id="KW-0472">Membrane</keyword>
<keyword evidence="1" id="KW-0998">Cell outer membrane</keyword>
<sequence length="262" mass="28420">MTRLLVLLALLVGLQCATDPAAAQQRVRVEGTVADNAGGRPVPYAGITVRRPGGRFVRSIQADSLGRFDFEVQGLRGVQMRVEGLGYEATSTPVLYFDDKLYIEVEVRLDADAVLLAPLEVLVWSEVGSSGFFDAFRRRVRNGMGIYITRADIEESNVSFVSDLLRTVPGLQVGSSGSGLRNSLSFGRSLAMRCYPQIFVDGMLMNPPSVGEANARLDDFVTPSSVEGIEIYRGLSTVPPEFLTPEAECGVIAVWTRRGPGT</sequence>
<feature type="domain" description="TonB-dependent receptor plug" evidence="3">
    <location>
        <begin position="148"/>
        <end position="238"/>
    </location>
</feature>
<organism evidence="4 5">
    <name type="scientific">Gaopeijia maritima</name>
    <dbReference type="NCBI Taxonomy" id="3119007"/>
    <lineage>
        <taxon>Bacteria</taxon>
        <taxon>Pseudomonadati</taxon>
        <taxon>Gemmatimonadota</taxon>
        <taxon>Longimicrobiia</taxon>
        <taxon>Gaopeijiales</taxon>
        <taxon>Gaopeijiaceae</taxon>
        <taxon>Gaopeijia</taxon>
    </lineage>
</organism>
<comment type="subcellular location">
    <subcellularLocation>
        <location evidence="1">Cell outer membrane</location>
        <topology evidence="1">Multi-pass membrane protein</topology>
    </subcellularLocation>
</comment>
<keyword evidence="5" id="KW-1185">Reference proteome</keyword>
<dbReference type="EMBL" id="JBBHLI010000004">
    <property type="protein sequence ID" value="MEK9501107.1"/>
    <property type="molecule type" value="Genomic_DNA"/>
</dbReference>
<dbReference type="InterPro" id="IPR008969">
    <property type="entry name" value="CarboxyPept-like_regulatory"/>
</dbReference>
<dbReference type="Pfam" id="PF07715">
    <property type="entry name" value="Plug"/>
    <property type="match status" value="1"/>
</dbReference>
<proteinExistence type="inferred from homology"/>
<accession>A0ABU9E8Q1</accession>
<dbReference type="InterPro" id="IPR037066">
    <property type="entry name" value="Plug_dom_sf"/>
</dbReference>
<dbReference type="RefSeq" id="WP_405277158.1">
    <property type="nucleotide sequence ID" value="NZ_CP144380.1"/>
</dbReference>
<evidence type="ECO:0000256" key="1">
    <source>
        <dbReference type="PROSITE-ProRule" id="PRU01360"/>
    </source>
</evidence>
<keyword evidence="1" id="KW-0813">Transport</keyword>
<dbReference type="InterPro" id="IPR012910">
    <property type="entry name" value="Plug_dom"/>
</dbReference>
<keyword evidence="1" id="KW-1134">Transmembrane beta strand</keyword>
<evidence type="ECO:0000313" key="5">
    <source>
        <dbReference type="Proteomes" id="UP001484239"/>
    </source>
</evidence>
<dbReference type="SUPFAM" id="SSF49464">
    <property type="entry name" value="Carboxypeptidase regulatory domain-like"/>
    <property type="match status" value="1"/>
</dbReference>
<dbReference type="SUPFAM" id="SSF56935">
    <property type="entry name" value="Porins"/>
    <property type="match status" value="1"/>
</dbReference>
<reference evidence="4 5" key="1">
    <citation type="submission" date="2024-02" db="EMBL/GenBank/DDBJ databases">
        <title>A novel Gemmatimonadota bacterium.</title>
        <authorList>
            <person name="Du Z.-J."/>
            <person name="Ye Y.-Q."/>
        </authorList>
    </citation>
    <scope>NUCLEOTIDE SEQUENCE [LARGE SCALE GENOMIC DNA]</scope>
    <source>
        <strain evidence="4 5">DH-20</strain>
    </source>
</reference>
<evidence type="ECO:0000259" key="3">
    <source>
        <dbReference type="Pfam" id="PF07715"/>
    </source>
</evidence>
<keyword evidence="2" id="KW-0732">Signal</keyword>
<feature type="signal peptide" evidence="2">
    <location>
        <begin position="1"/>
        <end position="23"/>
    </location>
</feature>
<name>A0ABU9E8Q1_9BACT</name>
<dbReference type="Proteomes" id="UP001484239">
    <property type="component" value="Unassembled WGS sequence"/>
</dbReference>
<feature type="chain" id="PRO_5047063926" evidence="2">
    <location>
        <begin position="24"/>
        <end position="262"/>
    </location>
</feature>
<keyword evidence="4" id="KW-0675">Receptor</keyword>
<comment type="caution">
    <text evidence="4">The sequence shown here is derived from an EMBL/GenBank/DDBJ whole genome shotgun (WGS) entry which is preliminary data.</text>
</comment>